<protein>
    <submittedName>
        <fullName evidence="1">Uncharacterized protein</fullName>
    </submittedName>
</protein>
<proteinExistence type="predicted"/>
<organism evidence="1 2">
    <name type="scientific">Pangasianodon gigas</name>
    <name type="common">Mekong giant catfish</name>
    <name type="synonym">Pangasius gigas</name>
    <dbReference type="NCBI Taxonomy" id="30993"/>
    <lineage>
        <taxon>Eukaryota</taxon>
        <taxon>Metazoa</taxon>
        <taxon>Chordata</taxon>
        <taxon>Craniata</taxon>
        <taxon>Vertebrata</taxon>
        <taxon>Euteleostomi</taxon>
        <taxon>Actinopterygii</taxon>
        <taxon>Neopterygii</taxon>
        <taxon>Teleostei</taxon>
        <taxon>Ostariophysi</taxon>
        <taxon>Siluriformes</taxon>
        <taxon>Pangasiidae</taxon>
        <taxon>Pangasianodon</taxon>
    </lineage>
</organism>
<dbReference type="EMBL" id="CM040458">
    <property type="protein sequence ID" value="MCI4378513.1"/>
    <property type="molecule type" value="Genomic_DNA"/>
</dbReference>
<name>A0ACC5WIM0_PANGG</name>
<dbReference type="Proteomes" id="UP000829447">
    <property type="component" value="Linkage Group LG5"/>
</dbReference>
<sequence length="269" mass="30079">MSLYSDSGGGMSLRSKFGQVEQQGETQGRLATGIVDHVIHTSDVQYSSSGFETPRPSALFSDDRSCGSYAEAEDCIIHAQFISSVYSRSASFCLKESCSHSTEEEHAYMQNGKSSLAYDSYQSFTRSQGSCLITLRSEDTGGAANAFDWMKTKRSHSKRCSQACGLTTATARTSFTTGQVTELEKEFHFNKYISRHRRAEMASELHLSESQVKIWFQNRRMKQKKREKEEGLVPITRSTELHSSSTGSQPAHFPCYSCYHESASTRKIT</sequence>
<evidence type="ECO:0000313" key="1">
    <source>
        <dbReference type="EMBL" id="MCI4378513.1"/>
    </source>
</evidence>
<accession>A0ACC5WIM0</accession>
<evidence type="ECO:0000313" key="2">
    <source>
        <dbReference type="Proteomes" id="UP000829447"/>
    </source>
</evidence>
<comment type="caution">
    <text evidence="1">The sequence shown here is derived from an EMBL/GenBank/DDBJ whole genome shotgun (WGS) entry which is preliminary data.</text>
</comment>
<reference evidence="1 2" key="1">
    <citation type="journal article" date="2022" name="bioRxiv">
        <title>An ancient truncated duplication of the anti-Mullerian hormone receptor type 2 gene is a potential conserved master sex determinant in the Pangasiidae catfish family.</title>
        <authorList>
            <person name="Wen M."/>
            <person name="Pan Q."/>
            <person name="Jouanno E."/>
            <person name="Montfort J."/>
            <person name="Zahm M."/>
            <person name="Cabau C."/>
            <person name="Klopp C."/>
            <person name="Iampietro C."/>
            <person name="Roques C."/>
            <person name="Bouchez O."/>
            <person name="Castinel A."/>
            <person name="Donnadieu C."/>
            <person name="Parrinello H."/>
            <person name="Poncet C."/>
            <person name="Belmonte E."/>
            <person name="Gautier V."/>
            <person name="Avarre J.-C."/>
            <person name="Dugue R."/>
            <person name="Gustiano R."/>
            <person name="Ha T.T.T."/>
            <person name="Campet M."/>
            <person name="Sriphairoj K."/>
            <person name="Ribolli J."/>
            <person name="de Almeida F.L."/>
            <person name="Desvignes T."/>
            <person name="Postlethwait J.H."/>
            <person name="Bucao C.F."/>
            <person name="Robinson-Rechavi M."/>
            <person name="Bobe J."/>
            <person name="Herpin A."/>
            <person name="Guiguen Y."/>
        </authorList>
    </citation>
    <scope>NUCLEOTIDE SEQUENCE [LARGE SCALE GENOMIC DNA]</scope>
    <source>
        <strain evidence="1">YG-Dec2019</strain>
    </source>
</reference>
<keyword evidence="2" id="KW-1185">Reference proteome</keyword>
<gene>
    <name evidence="1" type="ORF">PGIGA_G00216850</name>
</gene>